<dbReference type="GO" id="GO:0046933">
    <property type="term" value="F:proton-transporting ATP synthase activity, rotational mechanism"/>
    <property type="evidence" value="ECO:0007669"/>
    <property type="project" value="UniProtKB-UniRule"/>
</dbReference>
<proteinExistence type="inferred from homology"/>
<dbReference type="RefSeq" id="WP_160842476.1">
    <property type="nucleotide sequence ID" value="NZ_WVHT01000001.1"/>
</dbReference>
<keyword evidence="3 7" id="KW-0375">Hydrogen ion transport</keyword>
<keyword evidence="6 7" id="KW-0066">ATP synthesis</keyword>
<dbReference type="Pfam" id="PF00213">
    <property type="entry name" value="OSCP"/>
    <property type="match status" value="1"/>
</dbReference>
<name>A0A7K1Y443_9SPHI</name>
<evidence type="ECO:0000256" key="6">
    <source>
        <dbReference type="ARBA" id="ARBA00023310"/>
    </source>
</evidence>
<evidence type="ECO:0000313" key="8">
    <source>
        <dbReference type="EMBL" id="MXV49356.1"/>
    </source>
</evidence>
<dbReference type="PRINTS" id="PR00125">
    <property type="entry name" value="ATPASEDELTA"/>
</dbReference>
<dbReference type="PANTHER" id="PTHR11910">
    <property type="entry name" value="ATP SYNTHASE DELTA CHAIN"/>
    <property type="match status" value="1"/>
</dbReference>
<dbReference type="Proteomes" id="UP000466586">
    <property type="component" value="Unassembled WGS sequence"/>
</dbReference>
<dbReference type="GO" id="GO:0045259">
    <property type="term" value="C:proton-transporting ATP synthase complex"/>
    <property type="evidence" value="ECO:0007669"/>
    <property type="project" value="UniProtKB-KW"/>
</dbReference>
<evidence type="ECO:0000256" key="2">
    <source>
        <dbReference type="ARBA" id="ARBA00022448"/>
    </source>
</evidence>
<evidence type="ECO:0000256" key="5">
    <source>
        <dbReference type="ARBA" id="ARBA00023136"/>
    </source>
</evidence>
<evidence type="ECO:0000256" key="1">
    <source>
        <dbReference type="ARBA" id="ARBA00004370"/>
    </source>
</evidence>
<evidence type="ECO:0000256" key="7">
    <source>
        <dbReference type="HAMAP-Rule" id="MF_01416"/>
    </source>
</evidence>
<organism evidence="8 9">
    <name type="scientific">Hufsiella arboris</name>
    <dbReference type="NCBI Taxonomy" id="2695275"/>
    <lineage>
        <taxon>Bacteria</taxon>
        <taxon>Pseudomonadati</taxon>
        <taxon>Bacteroidota</taxon>
        <taxon>Sphingobacteriia</taxon>
        <taxon>Sphingobacteriales</taxon>
        <taxon>Sphingobacteriaceae</taxon>
        <taxon>Hufsiella</taxon>
    </lineage>
</organism>
<comment type="similarity">
    <text evidence="7">Belongs to the ATPase delta chain family.</text>
</comment>
<keyword evidence="5 7" id="KW-0472">Membrane</keyword>
<keyword evidence="2 7" id="KW-0813">Transport</keyword>
<gene>
    <name evidence="7 8" type="primary">atpH</name>
    <name evidence="8" type="ORF">GS399_00110</name>
</gene>
<comment type="subcellular location">
    <subcellularLocation>
        <location evidence="7">Cell membrane</location>
        <topology evidence="7">Peripheral membrane protein</topology>
    </subcellularLocation>
    <subcellularLocation>
        <location evidence="1">Membrane</location>
    </subcellularLocation>
</comment>
<sequence length="183" mass="20198">MSELQVASRYAKSLLDLAKEQNAVDAIKTDMESFIKVCKANHELVAVLKNPVVPHAKKIAILSEIFGKEVHPVVISFFKIVTNKGRGEILYATAKEFINEFNRQKGIVKARVVSAESLSDENKKEIIDVVKQNTSANEVILETKIDPDLIGGFVLTVGDKQFDASISNQLNTLKKSFAQKVVA</sequence>
<accession>A0A7K1Y443</accession>
<comment type="function">
    <text evidence="7">F(1)F(0) ATP synthase produces ATP from ADP in the presence of a proton or sodium gradient. F-type ATPases consist of two structural domains, F(1) containing the extramembraneous catalytic core and F(0) containing the membrane proton channel, linked together by a central stalk and a peripheral stalk. During catalysis, ATP synthesis in the catalytic domain of F(1) is coupled via a rotary mechanism of the central stalk subunits to proton translocation.</text>
</comment>
<reference evidence="8 9" key="1">
    <citation type="submission" date="2019-11" db="EMBL/GenBank/DDBJ databases">
        <title>Pedobacter sp. HMF7647 Genome sequencing and assembly.</title>
        <authorList>
            <person name="Kang H."/>
            <person name="Kim H."/>
            <person name="Joh K."/>
        </authorList>
    </citation>
    <scope>NUCLEOTIDE SEQUENCE [LARGE SCALE GENOMIC DNA]</scope>
    <source>
        <strain evidence="8 9">HMF7647</strain>
    </source>
</reference>
<dbReference type="NCBIfam" id="TIGR01145">
    <property type="entry name" value="ATP_synt_delta"/>
    <property type="match status" value="1"/>
</dbReference>
<dbReference type="GO" id="GO:0005886">
    <property type="term" value="C:plasma membrane"/>
    <property type="evidence" value="ECO:0007669"/>
    <property type="project" value="UniProtKB-SubCell"/>
</dbReference>
<keyword evidence="9" id="KW-1185">Reference proteome</keyword>
<dbReference type="HAMAP" id="MF_01416">
    <property type="entry name" value="ATP_synth_delta_bact"/>
    <property type="match status" value="1"/>
</dbReference>
<evidence type="ECO:0000256" key="4">
    <source>
        <dbReference type="ARBA" id="ARBA00023065"/>
    </source>
</evidence>
<dbReference type="SUPFAM" id="SSF47928">
    <property type="entry name" value="N-terminal domain of the delta subunit of the F1F0-ATP synthase"/>
    <property type="match status" value="1"/>
</dbReference>
<keyword evidence="7" id="KW-0139">CF(1)</keyword>
<dbReference type="InterPro" id="IPR026015">
    <property type="entry name" value="ATP_synth_OSCP/delta_N_sf"/>
</dbReference>
<dbReference type="Gene3D" id="1.10.520.20">
    <property type="entry name" value="N-terminal domain of the delta subunit of the F1F0-ATP synthase"/>
    <property type="match status" value="1"/>
</dbReference>
<dbReference type="AlphaFoldDB" id="A0A7K1Y443"/>
<keyword evidence="7" id="KW-1003">Cell membrane</keyword>
<dbReference type="InterPro" id="IPR000711">
    <property type="entry name" value="ATPase_OSCP/dsu"/>
</dbReference>
<dbReference type="EMBL" id="WVHT01000001">
    <property type="protein sequence ID" value="MXV49356.1"/>
    <property type="molecule type" value="Genomic_DNA"/>
</dbReference>
<comment type="function">
    <text evidence="7">This protein is part of the stalk that links CF(0) to CF(1). It either transmits conformational changes from CF(0) to CF(1) or is implicated in proton conduction.</text>
</comment>
<comment type="caution">
    <text evidence="8">The sequence shown here is derived from an EMBL/GenBank/DDBJ whole genome shotgun (WGS) entry which is preliminary data.</text>
</comment>
<keyword evidence="4 7" id="KW-0406">Ion transport</keyword>
<evidence type="ECO:0000313" key="9">
    <source>
        <dbReference type="Proteomes" id="UP000466586"/>
    </source>
</evidence>
<evidence type="ECO:0000256" key="3">
    <source>
        <dbReference type="ARBA" id="ARBA00022781"/>
    </source>
</evidence>
<protein>
    <recommendedName>
        <fullName evidence="7">ATP synthase subunit delta</fullName>
    </recommendedName>
    <alternativeName>
        <fullName evidence="7">ATP synthase F(1) sector subunit delta</fullName>
    </alternativeName>
    <alternativeName>
        <fullName evidence="7">F-type ATPase subunit delta</fullName>
        <shortName evidence="7">F-ATPase subunit delta</shortName>
    </alternativeName>
</protein>